<organism evidence="2 3">
    <name type="scientific">Anthostomella pinea</name>
    <dbReference type="NCBI Taxonomy" id="933095"/>
    <lineage>
        <taxon>Eukaryota</taxon>
        <taxon>Fungi</taxon>
        <taxon>Dikarya</taxon>
        <taxon>Ascomycota</taxon>
        <taxon>Pezizomycotina</taxon>
        <taxon>Sordariomycetes</taxon>
        <taxon>Xylariomycetidae</taxon>
        <taxon>Xylariales</taxon>
        <taxon>Xylariaceae</taxon>
        <taxon>Anthostomella</taxon>
    </lineage>
</organism>
<evidence type="ECO:0000313" key="3">
    <source>
        <dbReference type="Proteomes" id="UP001295740"/>
    </source>
</evidence>
<feature type="domain" description="Heterokaryon incompatibility" evidence="1">
    <location>
        <begin position="45"/>
        <end position="232"/>
    </location>
</feature>
<dbReference type="PANTHER" id="PTHR24148">
    <property type="entry name" value="ANKYRIN REPEAT DOMAIN-CONTAINING PROTEIN 39 HOMOLOG-RELATED"/>
    <property type="match status" value="1"/>
</dbReference>
<keyword evidence="3" id="KW-1185">Reference proteome</keyword>
<dbReference type="InterPro" id="IPR052895">
    <property type="entry name" value="HetReg/Transcr_Mod"/>
</dbReference>
<comment type="caution">
    <text evidence="2">The sequence shown here is derived from an EMBL/GenBank/DDBJ whole genome shotgun (WGS) entry which is preliminary data.</text>
</comment>
<dbReference type="Pfam" id="PF06985">
    <property type="entry name" value="HET"/>
    <property type="match status" value="1"/>
</dbReference>
<dbReference type="AlphaFoldDB" id="A0AAI8VIJ6"/>
<accession>A0AAI8VIJ6</accession>
<reference evidence="2" key="1">
    <citation type="submission" date="2023-10" db="EMBL/GenBank/DDBJ databases">
        <authorList>
            <person name="Hackl T."/>
        </authorList>
    </citation>
    <scope>NUCLEOTIDE SEQUENCE</scope>
</reference>
<sequence length="496" mass="55711">MATYKPLGADRKEIRLLTVHHGRDEVEVTASLETFTLAKASRIGYETISYAWGDGSLRDAIKINGQEASVPASAVAAIRCIRLQHTSKRSWQSAIKGVRHSRAGRRRWIDSVCIHQHDMQERSQQVGMMAAIYQKSQGNLIYLGPDTGLMSSARSSIRMLCEEAESESRGQPLYEFIIKERSSIYANGPVKAPIEIQALVSFYDCSWFEYEAVYPKTFAQADQRRRLWVLQEVVLAPRNTVHRGDLQMSLRDIIVATAWLHHKQLHLPGALTSATGYRTALNMWNYRESPTMYFGTNVLWSILGSAGGLKCSDVRDKGFGVVGLYQRHKANKRTALPSALQPDYQKDVAAILRDATRQAIIESRCLSISGYSTRRLCGIDRLTSWVTEWFRKPEDDDDRPFAEFFDVGRPRWWISAASQLESDLGPDVWLLDGVTVDTVSSITPKMTGDLLLSVHRLIARLREISTLAAELGVRGAILDFTLIPGTTCYGRPAQLE</sequence>
<name>A0AAI8VIJ6_9PEZI</name>
<proteinExistence type="predicted"/>
<dbReference type="PANTHER" id="PTHR24148:SF82">
    <property type="entry name" value="HETEROKARYON INCOMPATIBILITY DOMAIN-CONTAINING PROTEIN"/>
    <property type="match status" value="1"/>
</dbReference>
<evidence type="ECO:0000313" key="2">
    <source>
        <dbReference type="EMBL" id="CAJ2505201.1"/>
    </source>
</evidence>
<protein>
    <submittedName>
        <fullName evidence="2">Uu.00g125950.m01.CDS01</fullName>
    </submittedName>
</protein>
<dbReference type="Proteomes" id="UP001295740">
    <property type="component" value="Unassembled WGS sequence"/>
</dbReference>
<evidence type="ECO:0000259" key="1">
    <source>
        <dbReference type="Pfam" id="PF06985"/>
    </source>
</evidence>
<dbReference type="InterPro" id="IPR010730">
    <property type="entry name" value="HET"/>
</dbReference>
<dbReference type="EMBL" id="CAUWAG010000007">
    <property type="protein sequence ID" value="CAJ2505201.1"/>
    <property type="molecule type" value="Genomic_DNA"/>
</dbReference>
<gene>
    <name evidence="2" type="ORF">KHLLAP_LOCUS5669</name>
</gene>